<dbReference type="Gene3D" id="1.20.1070.10">
    <property type="entry name" value="Rhodopsin 7-helix transmembrane proteins"/>
    <property type="match status" value="1"/>
</dbReference>
<feature type="transmembrane region" description="Helical" evidence="9">
    <location>
        <begin position="186"/>
        <end position="205"/>
    </location>
</feature>
<dbReference type="PROSITE" id="PS00237">
    <property type="entry name" value="G_PROTEIN_RECEP_F1_1"/>
    <property type="match status" value="1"/>
</dbReference>
<dbReference type="PANTHER" id="PTHR45695">
    <property type="entry name" value="LEUCOKININ RECEPTOR-RELATED"/>
    <property type="match status" value="1"/>
</dbReference>
<evidence type="ECO:0000256" key="9">
    <source>
        <dbReference type="SAM" id="Phobius"/>
    </source>
</evidence>
<comment type="subcellular location">
    <subcellularLocation>
        <location evidence="1">Membrane</location>
        <topology evidence="1">Multi-pass membrane protein</topology>
    </subcellularLocation>
</comment>
<dbReference type="Pfam" id="PF00001">
    <property type="entry name" value="7tm_1"/>
    <property type="match status" value="1"/>
</dbReference>
<keyword evidence="5 9" id="KW-0472">Membrane</keyword>
<reference evidence="12" key="1">
    <citation type="submission" date="2025-08" db="UniProtKB">
        <authorList>
            <consortium name="RefSeq"/>
        </authorList>
    </citation>
    <scope>IDENTIFICATION</scope>
    <source>
        <tissue evidence="12">Testes</tissue>
    </source>
</reference>
<comment type="similarity">
    <text evidence="8">Belongs to the G-protein coupled receptor 1 family.</text>
</comment>
<evidence type="ECO:0000256" key="6">
    <source>
        <dbReference type="ARBA" id="ARBA00023170"/>
    </source>
</evidence>
<keyword evidence="4 8" id="KW-0297">G-protein coupled receptor</keyword>
<keyword evidence="3 9" id="KW-1133">Transmembrane helix</keyword>
<dbReference type="GeneID" id="100377817"/>
<organism evidence="11 12">
    <name type="scientific">Saccoglossus kowalevskii</name>
    <name type="common">Acorn worm</name>
    <dbReference type="NCBI Taxonomy" id="10224"/>
    <lineage>
        <taxon>Eukaryota</taxon>
        <taxon>Metazoa</taxon>
        <taxon>Hemichordata</taxon>
        <taxon>Enteropneusta</taxon>
        <taxon>Harrimaniidae</taxon>
        <taxon>Saccoglossus</taxon>
    </lineage>
</organism>
<dbReference type="PANTHER" id="PTHR45695:SF9">
    <property type="entry name" value="LEUCOKININ RECEPTOR"/>
    <property type="match status" value="1"/>
</dbReference>
<evidence type="ECO:0000256" key="4">
    <source>
        <dbReference type="ARBA" id="ARBA00023040"/>
    </source>
</evidence>
<name>A0ABM0M210_SACKO</name>
<evidence type="ECO:0000259" key="10">
    <source>
        <dbReference type="PROSITE" id="PS50262"/>
    </source>
</evidence>
<dbReference type="Proteomes" id="UP000694865">
    <property type="component" value="Unplaced"/>
</dbReference>
<keyword evidence="11" id="KW-1185">Reference proteome</keyword>
<evidence type="ECO:0000256" key="2">
    <source>
        <dbReference type="ARBA" id="ARBA00022692"/>
    </source>
</evidence>
<gene>
    <name evidence="12" type="primary">LOC100377817</name>
</gene>
<keyword evidence="7 8" id="KW-0807">Transducer</keyword>
<evidence type="ECO:0000256" key="7">
    <source>
        <dbReference type="ARBA" id="ARBA00023224"/>
    </source>
</evidence>
<dbReference type="InterPro" id="IPR017452">
    <property type="entry name" value="GPCR_Rhodpsn_7TM"/>
</dbReference>
<feature type="transmembrane region" description="Helical" evidence="9">
    <location>
        <begin position="285"/>
        <end position="309"/>
    </location>
</feature>
<evidence type="ECO:0000313" key="11">
    <source>
        <dbReference type="Proteomes" id="UP000694865"/>
    </source>
</evidence>
<dbReference type="RefSeq" id="XP_006814051.1">
    <property type="nucleotide sequence ID" value="XM_006813988.1"/>
</dbReference>
<evidence type="ECO:0000256" key="3">
    <source>
        <dbReference type="ARBA" id="ARBA00022989"/>
    </source>
</evidence>
<evidence type="ECO:0000313" key="12">
    <source>
        <dbReference type="RefSeq" id="XP_006814051.1"/>
    </source>
</evidence>
<evidence type="ECO:0000256" key="1">
    <source>
        <dbReference type="ARBA" id="ARBA00004141"/>
    </source>
</evidence>
<protein>
    <submittedName>
        <fullName evidence="12">Tachykinin-like peptides receptor 86C-like</fullName>
    </submittedName>
</protein>
<evidence type="ECO:0000256" key="5">
    <source>
        <dbReference type="ARBA" id="ARBA00023136"/>
    </source>
</evidence>
<keyword evidence="6 8" id="KW-0675">Receptor</keyword>
<feature type="transmembrane region" description="Helical" evidence="9">
    <location>
        <begin position="321"/>
        <end position="343"/>
    </location>
</feature>
<dbReference type="SUPFAM" id="SSF81321">
    <property type="entry name" value="Family A G protein-coupled receptor-like"/>
    <property type="match status" value="1"/>
</dbReference>
<sequence length="441" mass="51396">MAVFSMPFTFTTIMYGHWIFGKVMCPATLFILQFCEEYGETLKLVEQQNKFYMYRAPKLPRTKLILEISNDKLYVLVNVMTLYVSPSHLAFAKRPVIENLTVERGIISSVLNIEWGDLKYKLHGVERAIPLPKAVKIPKWKDSKCMAVEEVSVCVSIYTLTSIGIDRYYAVVHPLKLRPSKYRNRIVILIIWVISVLSGIVQLVMGGTKRYFWDGQFFYTCSEGWPTETSSVVYETFVMCMTYFVPLLVLSFTYIKVGCRLWGRQLPGNANQARDRSHMRSTRKVIKMLVVVLLMFALCWIPLHIFNIIQRVHRDLKQHEIIRAVNAILLWIAMSNSFVNPIIYSFMNDSFRKELYFLLCFCCRWRGRKRNISSSRARKFRLQQRSQRNAYSTVTVSSKLTQSGPISKRERASITTGEQNERENIEDWLVMKTNNLIITTN</sequence>
<feature type="transmembrane region" description="Helical" evidence="9">
    <location>
        <begin position="232"/>
        <end position="255"/>
    </location>
</feature>
<evidence type="ECO:0000256" key="8">
    <source>
        <dbReference type="RuleBase" id="RU000688"/>
    </source>
</evidence>
<dbReference type="PRINTS" id="PR00237">
    <property type="entry name" value="GPCRRHODOPSN"/>
</dbReference>
<proteinExistence type="inferred from homology"/>
<keyword evidence="2 8" id="KW-0812">Transmembrane</keyword>
<feature type="domain" description="G-protein coupled receptors family 1 profile" evidence="10">
    <location>
        <begin position="155"/>
        <end position="344"/>
    </location>
</feature>
<dbReference type="InterPro" id="IPR000276">
    <property type="entry name" value="GPCR_Rhodpsn"/>
</dbReference>
<dbReference type="PROSITE" id="PS50262">
    <property type="entry name" value="G_PROTEIN_RECEP_F1_2"/>
    <property type="match status" value="1"/>
</dbReference>
<accession>A0ABM0M210</accession>